<name>A0ABR2UXF4_9PEZI</name>
<evidence type="ECO:0000313" key="2">
    <source>
        <dbReference type="Proteomes" id="UP001408356"/>
    </source>
</evidence>
<protein>
    <submittedName>
        <fullName evidence="1">Zn(2)-C6 fungal-type domain-containing protein</fullName>
    </submittedName>
</protein>
<gene>
    <name evidence="1" type="ORF">SUNI508_07482</name>
</gene>
<dbReference type="EMBL" id="JARVKF010000331">
    <property type="protein sequence ID" value="KAK9418961.1"/>
    <property type="molecule type" value="Genomic_DNA"/>
</dbReference>
<proteinExistence type="predicted"/>
<accession>A0ABR2UXF4</accession>
<keyword evidence="2" id="KW-1185">Reference proteome</keyword>
<organism evidence="1 2">
    <name type="scientific">Seiridium unicorne</name>
    <dbReference type="NCBI Taxonomy" id="138068"/>
    <lineage>
        <taxon>Eukaryota</taxon>
        <taxon>Fungi</taxon>
        <taxon>Dikarya</taxon>
        <taxon>Ascomycota</taxon>
        <taxon>Pezizomycotina</taxon>
        <taxon>Sordariomycetes</taxon>
        <taxon>Xylariomycetidae</taxon>
        <taxon>Amphisphaeriales</taxon>
        <taxon>Sporocadaceae</taxon>
        <taxon>Seiridium</taxon>
    </lineage>
</organism>
<dbReference type="Proteomes" id="UP001408356">
    <property type="component" value="Unassembled WGS sequence"/>
</dbReference>
<comment type="caution">
    <text evidence="1">The sequence shown here is derived from an EMBL/GenBank/DDBJ whole genome shotgun (WGS) entry which is preliminary data.</text>
</comment>
<reference evidence="1 2" key="1">
    <citation type="journal article" date="2024" name="J. Plant Pathol.">
        <title>Sequence and assembly of the genome of Seiridium unicorne, isolate CBS 538.82, causal agent of cypress canker disease.</title>
        <authorList>
            <person name="Scali E."/>
            <person name="Rocca G.D."/>
            <person name="Danti R."/>
            <person name="Garbelotto M."/>
            <person name="Barberini S."/>
            <person name="Baroncelli R."/>
            <person name="Emiliani G."/>
        </authorList>
    </citation>
    <scope>NUCLEOTIDE SEQUENCE [LARGE SCALE GENOMIC DNA]</scope>
    <source>
        <strain evidence="1 2">BM-138-508</strain>
    </source>
</reference>
<sequence length="230" mass="25686">MQKARMSNVTKHNHIAPNVSGAEGTVKAMLSNQRSSYSANQLKFQGSCSRHILKIQLLLDPDSLNTWDATGMFYLQEFTSTIPQNAESSDPLQSAATGIGALNIWHRQAGRKSLYHIFVPSLSAATEDVHYFQTVAYYCRSLRRHHQQMCLQGKVFLSVPLLLFEMLRRNRKAALDHVNHGLALLLTLLMDGDTRRLVENFAPNPRPVLGAVADLFSHLATPPRYSSGKS</sequence>
<evidence type="ECO:0000313" key="1">
    <source>
        <dbReference type="EMBL" id="KAK9418961.1"/>
    </source>
</evidence>